<accession>A0A6U2AD27</accession>
<dbReference type="GO" id="GO:0008124">
    <property type="term" value="F:4-alpha-hydroxytetrahydrobiopterin dehydratase activity"/>
    <property type="evidence" value="ECO:0007669"/>
    <property type="project" value="UniProtKB-EC"/>
</dbReference>
<dbReference type="InterPro" id="IPR036428">
    <property type="entry name" value="PCD_sf"/>
</dbReference>
<dbReference type="Pfam" id="PF01329">
    <property type="entry name" value="Pterin_4a"/>
    <property type="match status" value="1"/>
</dbReference>
<dbReference type="EC" id="4.2.1.96" evidence="3"/>
<dbReference type="GO" id="GO:0006729">
    <property type="term" value="P:tetrahydrobiopterin biosynthetic process"/>
    <property type="evidence" value="ECO:0007669"/>
    <property type="project" value="InterPro"/>
</dbReference>
<dbReference type="PANTHER" id="PTHR12599:SF0">
    <property type="entry name" value="PTERIN-4-ALPHA-CARBINOLAMINE DEHYDRATASE"/>
    <property type="match status" value="1"/>
</dbReference>
<organism evidence="7">
    <name type="scientific">Hemiselmis andersenii</name>
    <name type="common">Cryptophyte alga</name>
    <dbReference type="NCBI Taxonomy" id="464988"/>
    <lineage>
        <taxon>Eukaryota</taxon>
        <taxon>Cryptophyceae</taxon>
        <taxon>Cryptomonadales</taxon>
        <taxon>Hemiselmidaceae</taxon>
        <taxon>Hemiselmis</taxon>
    </lineage>
</organism>
<dbReference type="CDD" id="cd00914">
    <property type="entry name" value="PCD_DCoH_subfamily_b"/>
    <property type="match status" value="1"/>
</dbReference>
<name>A0A6U2AD27_HEMAN</name>
<comment type="catalytic activity">
    <reaction evidence="1">
        <text>(4aS,6R)-4a-hydroxy-L-erythro-5,6,7,8-tetrahydrobiopterin = (6R)-L-erythro-6,7-dihydrobiopterin + H2O</text>
        <dbReference type="Rhea" id="RHEA:11920"/>
        <dbReference type="ChEBI" id="CHEBI:15377"/>
        <dbReference type="ChEBI" id="CHEBI:15642"/>
        <dbReference type="ChEBI" id="CHEBI:43120"/>
        <dbReference type="EC" id="4.2.1.96"/>
    </reaction>
</comment>
<keyword evidence="4" id="KW-0456">Lyase</keyword>
<evidence type="ECO:0000256" key="2">
    <source>
        <dbReference type="ARBA" id="ARBA00006472"/>
    </source>
</evidence>
<dbReference type="SUPFAM" id="SSF55248">
    <property type="entry name" value="PCD-like"/>
    <property type="match status" value="1"/>
</dbReference>
<gene>
    <name evidence="7" type="ORF">HAND00432_LOCUS24984</name>
</gene>
<evidence type="ECO:0000313" key="7">
    <source>
        <dbReference type="EMBL" id="CAD8973982.1"/>
    </source>
</evidence>
<dbReference type="Gene3D" id="3.30.1360.20">
    <property type="entry name" value="Transcriptional coactivator/pterin dehydratase"/>
    <property type="match status" value="1"/>
</dbReference>
<dbReference type="InterPro" id="IPR001533">
    <property type="entry name" value="Pterin_deHydtase"/>
</dbReference>
<evidence type="ECO:0000256" key="5">
    <source>
        <dbReference type="ARBA" id="ARBA00030497"/>
    </source>
</evidence>
<evidence type="ECO:0000256" key="6">
    <source>
        <dbReference type="SAM" id="SignalP"/>
    </source>
</evidence>
<comment type="similarity">
    <text evidence="2">Belongs to the pterin-4-alpha-carbinolamine dehydratase family.</text>
</comment>
<sequence length="176" mass="19386">MDGSKITALVAVVIIFMAPSKVSGTCFAASVFRPIRHRLLPICRPAGGGSFAAFRQAGGAGWRQESWRGFSTRMKVAVLNEGERAENLAPLLKGGWMLVEGRDAIKKDFEFSDFVSAFGFMARCALHAEKADHHPEWFNVYNKVAVTLSTHECDGLSSRDVALATQMDREYETAKK</sequence>
<evidence type="ECO:0000256" key="1">
    <source>
        <dbReference type="ARBA" id="ARBA00001554"/>
    </source>
</evidence>
<dbReference type="EMBL" id="HBFX01041508">
    <property type="protein sequence ID" value="CAD8973982.1"/>
    <property type="molecule type" value="Transcribed_RNA"/>
</dbReference>
<keyword evidence="6" id="KW-0732">Signal</keyword>
<dbReference type="AlphaFoldDB" id="A0A6U2AD27"/>
<evidence type="ECO:0000256" key="4">
    <source>
        <dbReference type="ARBA" id="ARBA00023239"/>
    </source>
</evidence>
<protein>
    <recommendedName>
        <fullName evidence="3">4a-hydroxytetrahydrobiopterin dehydratase</fullName>
        <ecNumber evidence="3">4.2.1.96</ecNumber>
    </recommendedName>
    <alternativeName>
        <fullName evidence="5">4-alpha-hydroxy-tetrahydropterin dehydratase</fullName>
    </alternativeName>
</protein>
<dbReference type="NCBIfam" id="NF002018">
    <property type="entry name" value="PRK00823.1-3"/>
    <property type="match status" value="1"/>
</dbReference>
<reference evidence="7" key="1">
    <citation type="submission" date="2021-01" db="EMBL/GenBank/DDBJ databases">
        <authorList>
            <person name="Corre E."/>
            <person name="Pelletier E."/>
            <person name="Niang G."/>
            <person name="Scheremetjew M."/>
            <person name="Finn R."/>
            <person name="Kale V."/>
            <person name="Holt S."/>
            <person name="Cochrane G."/>
            <person name="Meng A."/>
            <person name="Brown T."/>
            <person name="Cohen L."/>
        </authorList>
    </citation>
    <scope>NUCLEOTIDE SEQUENCE</scope>
    <source>
        <strain evidence="7">CCMP644</strain>
    </source>
</reference>
<proteinExistence type="inferred from homology"/>
<evidence type="ECO:0000256" key="3">
    <source>
        <dbReference type="ARBA" id="ARBA00013252"/>
    </source>
</evidence>
<feature type="chain" id="PRO_5030159902" description="4a-hydroxytetrahydrobiopterin dehydratase" evidence="6">
    <location>
        <begin position="25"/>
        <end position="176"/>
    </location>
</feature>
<dbReference type="HAMAP" id="MF_00434">
    <property type="entry name" value="Pterin_4_alpha"/>
    <property type="match status" value="1"/>
</dbReference>
<dbReference type="PANTHER" id="PTHR12599">
    <property type="entry name" value="PTERIN-4-ALPHA-CARBINOLAMINE DEHYDRATASE"/>
    <property type="match status" value="1"/>
</dbReference>
<feature type="signal peptide" evidence="6">
    <location>
        <begin position="1"/>
        <end position="24"/>
    </location>
</feature>